<keyword evidence="5 8" id="KW-0560">Oxidoreductase</keyword>
<evidence type="ECO:0000313" key="13">
    <source>
        <dbReference type="EMBL" id="XBY44905.1"/>
    </source>
</evidence>
<dbReference type="Gene3D" id="1.20.5.100">
    <property type="entry name" value="Cytochrome c1, transmembrane anchor, C-terminal"/>
    <property type="match status" value="1"/>
</dbReference>
<dbReference type="GO" id="GO:0000271">
    <property type="term" value="P:polysaccharide biosynthetic process"/>
    <property type="evidence" value="ECO:0007669"/>
    <property type="project" value="InterPro"/>
</dbReference>
<organism evidence="13">
    <name type="scientific">Methyloraptor flagellatus</name>
    <dbReference type="NCBI Taxonomy" id="3162530"/>
    <lineage>
        <taxon>Bacteria</taxon>
        <taxon>Pseudomonadati</taxon>
        <taxon>Pseudomonadota</taxon>
        <taxon>Alphaproteobacteria</taxon>
        <taxon>Hyphomicrobiales</taxon>
        <taxon>Ancalomicrobiaceae</taxon>
        <taxon>Methyloraptor</taxon>
    </lineage>
</organism>
<dbReference type="SUPFAM" id="SSF51735">
    <property type="entry name" value="NAD(P)-binding Rossmann-fold domains"/>
    <property type="match status" value="1"/>
</dbReference>
<evidence type="ECO:0000256" key="4">
    <source>
        <dbReference type="ARBA" id="ARBA00015132"/>
    </source>
</evidence>
<dbReference type="InterPro" id="IPR014026">
    <property type="entry name" value="UDP-Glc/GDP-Man_DH_dimer"/>
</dbReference>
<dbReference type="SUPFAM" id="SSF48179">
    <property type="entry name" value="6-phosphogluconate dehydrogenase C-terminal domain-like"/>
    <property type="match status" value="1"/>
</dbReference>
<comment type="catalytic activity">
    <reaction evidence="7 8">
        <text>UDP-alpha-D-glucose + 2 NAD(+) + H2O = UDP-alpha-D-glucuronate + 2 NADH + 3 H(+)</text>
        <dbReference type="Rhea" id="RHEA:23596"/>
        <dbReference type="ChEBI" id="CHEBI:15377"/>
        <dbReference type="ChEBI" id="CHEBI:15378"/>
        <dbReference type="ChEBI" id="CHEBI:57540"/>
        <dbReference type="ChEBI" id="CHEBI:57945"/>
        <dbReference type="ChEBI" id="CHEBI:58052"/>
        <dbReference type="ChEBI" id="CHEBI:58885"/>
        <dbReference type="EC" id="1.1.1.22"/>
    </reaction>
</comment>
<evidence type="ECO:0000256" key="2">
    <source>
        <dbReference type="ARBA" id="ARBA00006601"/>
    </source>
</evidence>
<comment type="similarity">
    <text evidence="2 8">Belongs to the UDP-glucose/GDP-mannose dehydrogenase family.</text>
</comment>
<feature type="binding site" evidence="11">
    <location>
        <position position="30"/>
    </location>
    <ligand>
        <name>NAD(+)</name>
        <dbReference type="ChEBI" id="CHEBI:57540"/>
    </ligand>
</feature>
<feature type="binding site" evidence="11">
    <location>
        <position position="121"/>
    </location>
    <ligand>
        <name>NAD(+)</name>
        <dbReference type="ChEBI" id="CHEBI:57540"/>
    </ligand>
</feature>
<feature type="binding site" evidence="11">
    <location>
        <position position="265"/>
    </location>
    <ligand>
        <name>NAD(+)</name>
        <dbReference type="ChEBI" id="CHEBI:57540"/>
    </ligand>
</feature>
<feature type="binding site" evidence="10">
    <location>
        <position position="206"/>
    </location>
    <ligand>
        <name>substrate</name>
    </ligand>
</feature>
<dbReference type="EC" id="1.1.1.22" evidence="3 8"/>
<dbReference type="Pfam" id="PF03721">
    <property type="entry name" value="UDPG_MGDP_dh_N"/>
    <property type="match status" value="1"/>
</dbReference>
<dbReference type="AlphaFoldDB" id="A0AAU7XCV3"/>
<feature type="binding site" evidence="11">
    <location>
        <position position="154"/>
    </location>
    <ligand>
        <name>NAD(+)</name>
        <dbReference type="ChEBI" id="CHEBI:57540"/>
    </ligand>
</feature>
<feature type="binding site" evidence="11">
    <location>
        <position position="86"/>
    </location>
    <ligand>
        <name>NAD(+)</name>
        <dbReference type="ChEBI" id="CHEBI:57540"/>
    </ligand>
</feature>
<dbReference type="PIRSF" id="PIRSF500134">
    <property type="entry name" value="UDPglc_DH_bac"/>
    <property type="match status" value="1"/>
</dbReference>
<dbReference type="InterPro" id="IPR001732">
    <property type="entry name" value="UDP-Glc/GDP-Man_DH_N"/>
</dbReference>
<dbReference type="InterPro" id="IPR014027">
    <property type="entry name" value="UDP-Glc/GDP-Man_DH_C"/>
</dbReference>
<feature type="binding site" evidence="11">
    <location>
        <position position="330"/>
    </location>
    <ligand>
        <name>NAD(+)</name>
        <dbReference type="ChEBI" id="CHEBI:57540"/>
    </ligand>
</feature>
<protein>
    <recommendedName>
        <fullName evidence="4 8">UDP-glucose 6-dehydrogenase</fullName>
        <ecNumber evidence="3 8">1.1.1.22</ecNumber>
    </recommendedName>
</protein>
<name>A0AAU7XCV3_9HYPH</name>
<dbReference type="InterPro" id="IPR028357">
    <property type="entry name" value="UDPglc_DH_bac"/>
</dbReference>
<dbReference type="KEGG" id="mflg:ABS361_00945"/>
<dbReference type="PANTHER" id="PTHR43750:SF3">
    <property type="entry name" value="UDP-GLUCOSE 6-DEHYDROGENASE TUAD"/>
    <property type="match status" value="1"/>
</dbReference>
<evidence type="ECO:0000256" key="6">
    <source>
        <dbReference type="ARBA" id="ARBA00023027"/>
    </source>
</evidence>
<dbReference type="Pfam" id="PF03720">
    <property type="entry name" value="UDPG_MGDP_dh_C"/>
    <property type="match status" value="1"/>
</dbReference>
<dbReference type="GO" id="GO:0003979">
    <property type="term" value="F:UDP-glucose 6-dehydrogenase activity"/>
    <property type="evidence" value="ECO:0007669"/>
    <property type="project" value="UniProtKB-EC"/>
</dbReference>
<dbReference type="InterPro" id="IPR036220">
    <property type="entry name" value="UDP-Glc/GDP-Man_DH_C_sf"/>
</dbReference>
<dbReference type="RefSeq" id="WP_407049997.1">
    <property type="nucleotide sequence ID" value="NZ_CP158568.1"/>
</dbReference>
<gene>
    <name evidence="13" type="ORF">ABS361_00945</name>
</gene>
<evidence type="ECO:0000256" key="9">
    <source>
        <dbReference type="PIRSR" id="PIRSR500134-1"/>
    </source>
</evidence>
<dbReference type="EMBL" id="CP158568">
    <property type="protein sequence ID" value="XBY44905.1"/>
    <property type="molecule type" value="Genomic_DNA"/>
</dbReference>
<dbReference type="PANTHER" id="PTHR43750">
    <property type="entry name" value="UDP-GLUCOSE 6-DEHYDROGENASE TUAD"/>
    <property type="match status" value="1"/>
</dbReference>
<feature type="active site" description="Nucleophile" evidence="9">
    <location>
        <position position="262"/>
    </location>
</feature>
<dbReference type="SUPFAM" id="SSF52413">
    <property type="entry name" value="UDP-glucose/GDP-mannose dehydrogenase C-terminal domain"/>
    <property type="match status" value="1"/>
</dbReference>
<evidence type="ECO:0000256" key="10">
    <source>
        <dbReference type="PIRSR" id="PIRSR500134-2"/>
    </source>
</evidence>
<dbReference type="Gene3D" id="3.40.50.720">
    <property type="entry name" value="NAD(P)-binding Rossmann-like Domain"/>
    <property type="match status" value="2"/>
</dbReference>
<proteinExistence type="inferred from homology"/>
<dbReference type="SMART" id="SM00984">
    <property type="entry name" value="UDPG_MGDP_dh_C"/>
    <property type="match status" value="1"/>
</dbReference>
<evidence type="ECO:0000256" key="1">
    <source>
        <dbReference type="ARBA" id="ARBA00004701"/>
    </source>
</evidence>
<evidence type="ECO:0000256" key="8">
    <source>
        <dbReference type="PIRNR" id="PIRNR000124"/>
    </source>
</evidence>
<dbReference type="InterPro" id="IPR017476">
    <property type="entry name" value="UDP-Glc/GDP-Man"/>
</dbReference>
<feature type="binding site" evidence="10">
    <location>
        <begin position="151"/>
        <end position="154"/>
    </location>
    <ligand>
        <name>substrate</name>
    </ligand>
</feature>
<comment type="pathway">
    <text evidence="1">Nucleotide-sugar biosynthesis; UDP-alpha-D-glucuronate biosynthesis; UDP-alpha-D-glucuronate from UDP-alpha-D-glucose: step 1/1.</text>
</comment>
<evidence type="ECO:0000256" key="3">
    <source>
        <dbReference type="ARBA" id="ARBA00012954"/>
    </source>
</evidence>
<accession>A0AAU7XCV3</accession>
<dbReference type="InterPro" id="IPR008927">
    <property type="entry name" value="6-PGluconate_DH-like_C_sf"/>
</dbReference>
<evidence type="ECO:0000259" key="12">
    <source>
        <dbReference type="SMART" id="SM00984"/>
    </source>
</evidence>
<dbReference type="NCBIfam" id="TIGR03026">
    <property type="entry name" value="NDP-sugDHase"/>
    <property type="match status" value="1"/>
</dbReference>
<evidence type="ECO:0000256" key="11">
    <source>
        <dbReference type="PIRSR" id="PIRSR500134-3"/>
    </source>
</evidence>
<dbReference type="Pfam" id="PF00984">
    <property type="entry name" value="UDPG_MGDP_dh"/>
    <property type="match status" value="1"/>
</dbReference>
<reference evidence="13" key="1">
    <citation type="submission" date="2024-06" db="EMBL/GenBank/DDBJ databases">
        <title>Methylostella associata gen. nov., sp. nov., a novel Ancalomicrobiaceae-affiliated facultatively methylotrophic bacteria that feed on methanotrophs of the genus Methylococcus.</title>
        <authorList>
            <person name="Saltykova V."/>
            <person name="Danilova O.V."/>
            <person name="Oshkin I.Y."/>
            <person name="Belova S.E."/>
            <person name="Pimenov N.V."/>
            <person name="Dedysh S.N."/>
        </authorList>
    </citation>
    <scope>NUCLEOTIDE SEQUENCE</scope>
    <source>
        <strain evidence="13">S20</strain>
    </source>
</reference>
<dbReference type="InterPro" id="IPR036291">
    <property type="entry name" value="NAD(P)-bd_dom_sf"/>
</dbReference>
<feature type="binding site" evidence="11">
    <location>
        <position position="35"/>
    </location>
    <ligand>
        <name>NAD(+)</name>
        <dbReference type="ChEBI" id="CHEBI:57540"/>
    </ligand>
</feature>
<feature type="binding site" evidence="10">
    <location>
        <position position="323"/>
    </location>
    <ligand>
        <name>substrate</name>
    </ligand>
</feature>
<keyword evidence="6 8" id="KW-0520">NAD</keyword>
<dbReference type="PIRSF" id="PIRSF000124">
    <property type="entry name" value="UDPglc_GDPman_dh"/>
    <property type="match status" value="1"/>
</dbReference>
<dbReference type="GO" id="GO:0051287">
    <property type="term" value="F:NAD binding"/>
    <property type="evidence" value="ECO:0007669"/>
    <property type="project" value="InterPro"/>
</dbReference>
<evidence type="ECO:0000256" key="5">
    <source>
        <dbReference type="ARBA" id="ARBA00023002"/>
    </source>
</evidence>
<feature type="binding site" evidence="10">
    <location>
        <position position="259"/>
    </location>
    <ligand>
        <name>substrate</name>
    </ligand>
</feature>
<feature type="domain" description="UDP-glucose/GDP-mannose dehydrogenase C-terminal" evidence="12">
    <location>
        <begin position="316"/>
        <end position="418"/>
    </location>
</feature>
<dbReference type="PROSITE" id="PS51257">
    <property type="entry name" value="PROKAR_LIPOPROTEIN"/>
    <property type="match status" value="1"/>
</dbReference>
<feature type="binding site" evidence="10">
    <location>
        <begin position="251"/>
        <end position="255"/>
    </location>
    <ligand>
        <name>substrate</name>
    </ligand>
</feature>
<evidence type="ECO:0000256" key="7">
    <source>
        <dbReference type="ARBA" id="ARBA00047473"/>
    </source>
</evidence>
<sequence>MRLSVIGAGYVGLVSGACFAELGHSVLCIDNNPAKIDAIRSGQMPIYEPGLDALVARNVAAGRLTFATGIDAAISDSAAVFIAVGTPSRFDGRAELTFVHAAVEACAPFLKAGAVVVNKSTVPIGTGDRVEEILATVRPELAVSVASNPEFLREGAAISDFMEPDRIVVGVEDDNARAVAEAIYAPLTAKGAPLLFTRRRTSEMIKYAANSFLATKLGFINEIADLCEHVGADVAEVAVGIGLDSRIGRKFLNAGPGFGGSCFPKDALALLNTANDVGAQMPILERVIHANDLRKRNIGRKILKALGGSVRGATIGVLGLAFKPETDDMREAPSIDIVASLDYWGAAIRAYDPAAMEQAKPKLPASVVYCDDPYACAEGADAIAIVTEWNEFRTLDLARLKAVMRRPVIVDMRNVLSAAEVEAQGFQYDSVGRPGREA</sequence>